<evidence type="ECO:0000256" key="2">
    <source>
        <dbReference type="ARBA" id="ARBA00066641"/>
    </source>
</evidence>
<comment type="similarity">
    <text evidence="1">Belongs to the short-chain dehydrogenases/reductases (SDR) family.</text>
</comment>
<dbReference type="InterPro" id="IPR002347">
    <property type="entry name" value="SDR_fam"/>
</dbReference>
<dbReference type="InterPro" id="IPR036291">
    <property type="entry name" value="NAD(P)-bd_dom_sf"/>
</dbReference>
<keyword evidence="4" id="KW-0472">Membrane</keyword>
<dbReference type="Gene3D" id="3.40.50.720">
    <property type="entry name" value="NAD(P)-binding Rossmann-like Domain"/>
    <property type="match status" value="1"/>
</dbReference>
<accession>A0A975G371</accession>
<dbReference type="SUPFAM" id="SSF51735">
    <property type="entry name" value="NAD(P)-binding Rossmann-fold domains"/>
    <property type="match status" value="1"/>
</dbReference>
<gene>
    <name evidence="5" type="ORF">KCG34_10740</name>
</gene>
<dbReference type="KEGG" id="caul:KCG34_10740"/>
<keyword evidence="4" id="KW-1133">Transmembrane helix</keyword>
<dbReference type="Pfam" id="PF13561">
    <property type="entry name" value="adh_short_C2"/>
    <property type="match status" value="1"/>
</dbReference>
<keyword evidence="4" id="KW-0812">Transmembrane</keyword>
<name>A0A975G371_9CAUL</name>
<dbReference type="GO" id="GO:0047838">
    <property type="term" value="F:D-xylose 1-dehydrogenase (NAD+) activity"/>
    <property type="evidence" value="ECO:0007669"/>
    <property type="project" value="UniProtKB-EC"/>
</dbReference>
<dbReference type="Proteomes" id="UP000676409">
    <property type="component" value="Chromosome"/>
</dbReference>
<feature type="transmembrane region" description="Helical" evidence="4">
    <location>
        <begin position="12"/>
        <end position="30"/>
    </location>
</feature>
<protein>
    <recommendedName>
        <fullName evidence="3">D-xylose 1-dehydrogenase</fullName>
        <ecNumber evidence="2">1.1.1.175</ecNumber>
    </recommendedName>
</protein>
<dbReference type="PRINTS" id="PR00081">
    <property type="entry name" value="GDHRDH"/>
</dbReference>
<evidence type="ECO:0000256" key="3">
    <source>
        <dbReference type="ARBA" id="ARBA00069939"/>
    </source>
</evidence>
<sequence length="272" mass="27670">MTDLAAPPGATVPPVAIVTGASAGLGLAIARRLAQDGHRLALAARRIGPLQAAAEEIGAAGPCGEATCLALPADVTDQGQVDGLVGETLARFARIDVLVNCAANPSGVTGPVEQIDAEAVLQDLNTKVVGYLRCAKAVAPAMKRQGAGRIVNIGGLTGRSSETLSGLRNVAVSHLTKTLSDQLGPFGITVNAVHPGIVRTPHLDELFQEQADAAGRSPGEIEAEFVARIPLRRVLDPADIASAVAFLISPAAAAITGESLTVDGGFSRGVYL</sequence>
<dbReference type="FunFam" id="3.40.50.720:FF:000084">
    <property type="entry name" value="Short-chain dehydrogenase reductase"/>
    <property type="match status" value="1"/>
</dbReference>
<dbReference type="RefSeq" id="WP_211940349.1">
    <property type="nucleotide sequence ID" value="NZ_CP073078.1"/>
</dbReference>
<evidence type="ECO:0000313" key="6">
    <source>
        <dbReference type="Proteomes" id="UP000676409"/>
    </source>
</evidence>
<dbReference type="PANTHER" id="PTHR42879">
    <property type="entry name" value="3-OXOACYL-(ACYL-CARRIER-PROTEIN) REDUCTASE"/>
    <property type="match status" value="1"/>
</dbReference>
<reference evidence="5" key="1">
    <citation type="submission" date="2021-04" db="EMBL/GenBank/DDBJ databases">
        <title>The complete genome sequence of Caulobacter sp. S6.</title>
        <authorList>
            <person name="Tang Y."/>
            <person name="Ouyang W."/>
            <person name="Liu Q."/>
            <person name="Huang B."/>
            <person name="Guo Z."/>
            <person name="Lei P."/>
        </authorList>
    </citation>
    <scope>NUCLEOTIDE SEQUENCE</scope>
    <source>
        <strain evidence="5">S6</strain>
    </source>
</reference>
<keyword evidence="6" id="KW-1185">Reference proteome</keyword>
<dbReference type="EMBL" id="CP073078">
    <property type="protein sequence ID" value="QUD90298.1"/>
    <property type="molecule type" value="Genomic_DNA"/>
</dbReference>
<evidence type="ECO:0000313" key="5">
    <source>
        <dbReference type="EMBL" id="QUD90298.1"/>
    </source>
</evidence>
<dbReference type="EC" id="1.1.1.175" evidence="2"/>
<proteinExistence type="inferred from homology"/>
<evidence type="ECO:0000256" key="4">
    <source>
        <dbReference type="SAM" id="Phobius"/>
    </source>
</evidence>
<dbReference type="InterPro" id="IPR050259">
    <property type="entry name" value="SDR"/>
</dbReference>
<organism evidence="5 6">
    <name type="scientific">Phenylobacterium montanum</name>
    <dbReference type="NCBI Taxonomy" id="2823693"/>
    <lineage>
        <taxon>Bacteria</taxon>
        <taxon>Pseudomonadati</taxon>
        <taxon>Pseudomonadota</taxon>
        <taxon>Alphaproteobacteria</taxon>
        <taxon>Caulobacterales</taxon>
        <taxon>Caulobacteraceae</taxon>
        <taxon>Phenylobacterium</taxon>
    </lineage>
</organism>
<evidence type="ECO:0000256" key="1">
    <source>
        <dbReference type="ARBA" id="ARBA00006484"/>
    </source>
</evidence>
<dbReference type="AlphaFoldDB" id="A0A975G371"/>